<dbReference type="RefSeq" id="WP_050058029.1">
    <property type="nucleotide sequence ID" value="NZ_JACHEK010000001.1"/>
</dbReference>
<dbReference type="InterPro" id="IPR011006">
    <property type="entry name" value="CheY-like_superfamily"/>
</dbReference>
<sequence>MNDGQQSILHVCSRETILDLRDQILKLHGYNVESTLSLDQALQYATAREHDLVVIDVEGDGRIPAAEKLCNDIKKLRPGQEIVFICNYRVSIESECPDEVIRSEFNPAAMIEGIQAILRKKA</sequence>
<dbReference type="OrthoDB" id="121327at2"/>
<dbReference type="SUPFAM" id="SSF52172">
    <property type="entry name" value="CheY-like"/>
    <property type="match status" value="1"/>
</dbReference>
<dbReference type="AlphaFoldDB" id="A0A841JL33"/>
<dbReference type="Gene3D" id="3.40.50.2300">
    <property type="match status" value="1"/>
</dbReference>
<dbReference type="Proteomes" id="UP000538666">
    <property type="component" value="Unassembled WGS sequence"/>
</dbReference>
<accession>A0A841JL33</accession>
<protein>
    <submittedName>
        <fullName evidence="1">DNA-binding NtrC family response regulator</fullName>
    </submittedName>
</protein>
<name>A0A841JL33_9BACT</name>
<keyword evidence="2" id="KW-1185">Reference proteome</keyword>
<keyword evidence="1" id="KW-0238">DNA-binding</keyword>
<evidence type="ECO:0000313" key="2">
    <source>
        <dbReference type="Proteomes" id="UP000538666"/>
    </source>
</evidence>
<evidence type="ECO:0000313" key="1">
    <source>
        <dbReference type="EMBL" id="MBB6142066.1"/>
    </source>
</evidence>
<gene>
    <name evidence="1" type="ORF">HNQ77_000004</name>
</gene>
<comment type="caution">
    <text evidence="1">The sequence shown here is derived from an EMBL/GenBank/DDBJ whole genome shotgun (WGS) entry which is preliminary data.</text>
</comment>
<proteinExistence type="predicted"/>
<dbReference type="GO" id="GO:0003677">
    <property type="term" value="F:DNA binding"/>
    <property type="evidence" value="ECO:0007669"/>
    <property type="project" value="UniProtKB-KW"/>
</dbReference>
<organism evidence="1 2">
    <name type="scientific">Silvibacterium bohemicum</name>
    <dbReference type="NCBI Taxonomy" id="1577686"/>
    <lineage>
        <taxon>Bacteria</taxon>
        <taxon>Pseudomonadati</taxon>
        <taxon>Acidobacteriota</taxon>
        <taxon>Terriglobia</taxon>
        <taxon>Terriglobales</taxon>
        <taxon>Acidobacteriaceae</taxon>
        <taxon>Silvibacterium</taxon>
    </lineage>
</organism>
<dbReference type="EMBL" id="JACHEK010000001">
    <property type="protein sequence ID" value="MBB6142066.1"/>
    <property type="molecule type" value="Genomic_DNA"/>
</dbReference>
<reference evidence="1 2" key="1">
    <citation type="submission" date="2020-08" db="EMBL/GenBank/DDBJ databases">
        <title>Genomic Encyclopedia of Type Strains, Phase IV (KMG-IV): sequencing the most valuable type-strain genomes for metagenomic binning, comparative biology and taxonomic classification.</title>
        <authorList>
            <person name="Goeker M."/>
        </authorList>
    </citation>
    <scope>NUCLEOTIDE SEQUENCE [LARGE SCALE GENOMIC DNA]</scope>
    <source>
        <strain evidence="1 2">DSM 103733</strain>
    </source>
</reference>